<evidence type="ECO:0000313" key="4">
    <source>
        <dbReference type="Proteomes" id="UP000184127"/>
    </source>
</evidence>
<feature type="domain" description="Nucleoside transporter/FeoB GTPase Gate" evidence="2">
    <location>
        <begin position="43"/>
        <end position="151"/>
    </location>
</feature>
<evidence type="ECO:0000313" key="3">
    <source>
        <dbReference type="EMBL" id="SHE28257.1"/>
    </source>
</evidence>
<keyword evidence="1" id="KW-0812">Transmembrane</keyword>
<keyword evidence="1" id="KW-1133">Transmembrane helix</keyword>
<feature type="transmembrane region" description="Helical" evidence="1">
    <location>
        <begin position="35"/>
        <end position="54"/>
    </location>
</feature>
<sequence>MINYIWFFMIAIGVLVGIINGRMEEVSKAIIDSAQTAVAISIGLVGVMALWLGIMKIADKSGLTDIIAKLLKPTIIRLFPDVPKDHPAISAMIMNISANMLGLGNAATPFGIKAMEYLQELNKKDSASNAMGRFLVINTASIQLIPAVMIGIRASLGAKNPADFVIVSVLSTSTALVAGLILNKYLEKMPIFKE</sequence>
<feature type="transmembrane region" description="Helical" evidence="1">
    <location>
        <begin position="6"/>
        <end position="23"/>
    </location>
</feature>
<dbReference type="RefSeq" id="WP_072966353.1">
    <property type="nucleotide sequence ID" value="NZ_FQUR01000006.1"/>
</dbReference>
<organism evidence="3 4">
    <name type="scientific">Thermoanaerobacter uzonensis DSM 18761</name>
    <dbReference type="NCBI Taxonomy" id="1123369"/>
    <lineage>
        <taxon>Bacteria</taxon>
        <taxon>Bacillati</taxon>
        <taxon>Bacillota</taxon>
        <taxon>Clostridia</taxon>
        <taxon>Thermoanaerobacterales</taxon>
        <taxon>Thermoanaerobacteraceae</taxon>
        <taxon>Thermoanaerobacter</taxon>
    </lineage>
</organism>
<reference evidence="4" key="1">
    <citation type="submission" date="2016-11" db="EMBL/GenBank/DDBJ databases">
        <authorList>
            <person name="Varghese N."/>
            <person name="Submissions S."/>
        </authorList>
    </citation>
    <scope>NUCLEOTIDE SEQUENCE [LARGE SCALE GENOMIC DNA]</scope>
    <source>
        <strain evidence="4">DSM 18761</strain>
    </source>
</reference>
<keyword evidence="4" id="KW-1185">Reference proteome</keyword>
<keyword evidence="1" id="KW-0472">Membrane</keyword>
<evidence type="ECO:0000256" key="1">
    <source>
        <dbReference type="SAM" id="Phobius"/>
    </source>
</evidence>
<protein>
    <submittedName>
        <fullName evidence="3">Spore maturation protein A</fullName>
    </submittedName>
</protein>
<dbReference type="InterPro" id="IPR011642">
    <property type="entry name" value="Gate_dom"/>
</dbReference>
<proteinExistence type="predicted"/>
<dbReference type="Proteomes" id="UP000184127">
    <property type="component" value="Unassembled WGS sequence"/>
</dbReference>
<name>A0A1M4S887_9THEO</name>
<feature type="transmembrane region" description="Helical" evidence="1">
    <location>
        <begin position="133"/>
        <end position="152"/>
    </location>
</feature>
<accession>A0A1M4S887</accession>
<evidence type="ECO:0000259" key="2">
    <source>
        <dbReference type="Pfam" id="PF07670"/>
    </source>
</evidence>
<dbReference type="Pfam" id="PF07670">
    <property type="entry name" value="Gate"/>
    <property type="match status" value="1"/>
</dbReference>
<feature type="transmembrane region" description="Helical" evidence="1">
    <location>
        <begin position="88"/>
        <end position="112"/>
    </location>
</feature>
<gene>
    <name evidence="3" type="ORF">SAMN02745195_00027</name>
</gene>
<feature type="transmembrane region" description="Helical" evidence="1">
    <location>
        <begin position="164"/>
        <end position="186"/>
    </location>
</feature>
<dbReference type="AlphaFoldDB" id="A0A1M4S887"/>
<dbReference type="EMBL" id="FQUR01000006">
    <property type="protein sequence ID" value="SHE28257.1"/>
    <property type="molecule type" value="Genomic_DNA"/>
</dbReference>